<dbReference type="AlphaFoldDB" id="A0A1U7NGI9"/>
<dbReference type="GeneID" id="82202656"/>
<accession>A0A1U7NGI9</accession>
<evidence type="ECO:0000256" key="2">
    <source>
        <dbReference type="ARBA" id="ARBA00022553"/>
    </source>
</evidence>
<keyword evidence="3 9" id="KW-0762">Sugar transport</keyword>
<feature type="domain" description="PTS EIIB type-3" evidence="8">
    <location>
        <begin position="2"/>
        <end position="105"/>
    </location>
</feature>
<keyword evidence="4" id="KW-0808">Transferase</keyword>
<comment type="caution">
    <text evidence="9">The sequence shown here is derived from an EMBL/GenBank/DDBJ whole genome shotgun (WGS) entry which is preliminary data.</text>
</comment>
<dbReference type="InterPro" id="IPR051819">
    <property type="entry name" value="PTS_sugar-specific_EIIB"/>
</dbReference>
<dbReference type="InterPro" id="IPR036095">
    <property type="entry name" value="PTS_EIIB-like_sf"/>
</dbReference>
<dbReference type="GO" id="GO:0008982">
    <property type="term" value="F:protein-N(PI)-phosphohistidine-sugar phosphotransferase activity"/>
    <property type="evidence" value="ECO:0007669"/>
    <property type="project" value="InterPro"/>
</dbReference>
<evidence type="ECO:0000256" key="5">
    <source>
        <dbReference type="ARBA" id="ARBA00022683"/>
    </source>
</evidence>
<evidence type="ECO:0000256" key="3">
    <source>
        <dbReference type="ARBA" id="ARBA00022597"/>
    </source>
</evidence>
<dbReference type="InterPro" id="IPR003501">
    <property type="entry name" value="PTS_EIIB_2/3"/>
</dbReference>
<dbReference type="GO" id="GO:0009401">
    <property type="term" value="P:phosphoenolpyruvate-dependent sugar phosphotransferase system"/>
    <property type="evidence" value="ECO:0007669"/>
    <property type="project" value="UniProtKB-KW"/>
</dbReference>
<dbReference type="PANTHER" id="PTHR34581">
    <property type="entry name" value="PTS SYSTEM N,N'-DIACETYLCHITOBIOSE-SPECIFIC EIIB COMPONENT"/>
    <property type="match status" value="1"/>
</dbReference>
<evidence type="ECO:0000313" key="10">
    <source>
        <dbReference type="Proteomes" id="UP000186341"/>
    </source>
</evidence>
<keyword evidence="5" id="KW-0598">Phosphotransferase system</keyword>
<dbReference type="OrthoDB" id="2186177at2"/>
<evidence type="ECO:0000259" key="8">
    <source>
        <dbReference type="PROSITE" id="PS51100"/>
    </source>
</evidence>
<protein>
    <submittedName>
        <fullName evidence="9">PTS sugar transporter subunit IIB</fullName>
    </submittedName>
</protein>
<dbReference type="PROSITE" id="PS51100">
    <property type="entry name" value="PTS_EIIB_TYPE_3"/>
    <property type="match status" value="1"/>
</dbReference>
<keyword evidence="10" id="KW-1185">Reference proteome</keyword>
<dbReference type="Proteomes" id="UP000186341">
    <property type="component" value="Unassembled WGS sequence"/>
</dbReference>
<gene>
    <name evidence="9" type="ORF">BO222_05440</name>
</gene>
<keyword evidence="1" id="KW-0813">Transport</keyword>
<sequence length="106" mass="11284">MTKNILLVCNAGMSTSILVKNMQDAAKTLGVDCAIEAKSLTAAKKDLHEADVILLGPQIGYELNKVKELAGNIPAAVIDMKDYGSMDGKKVLKTAYKMMKAAQAKA</sequence>
<feature type="modified residue" description="Phosphocysteine; by EIIA" evidence="7">
    <location>
        <position position="9"/>
    </location>
</feature>
<evidence type="ECO:0000256" key="4">
    <source>
        <dbReference type="ARBA" id="ARBA00022679"/>
    </source>
</evidence>
<evidence type="ECO:0000313" key="9">
    <source>
        <dbReference type="EMBL" id="OLU40231.1"/>
    </source>
</evidence>
<proteinExistence type="predicted"/>
<reference evidence="9 10" key="1">
    <citation type="submission" date="2016-11" db="EMBL/GenBank/DDBJ databases">
        <title>Description of two novel members of the family Erysipelotrichaceae: Ileibacterium lipovorans gen. nov., sp. nov. and Dubosiella newyorkensis, gen. nov., sp. nov.</title>
        <authorList>
            <person name="Cox L.M."/>
            <person name="Sohn J."/>
            <person name="Tyrrell K.L."/>
            <person name="Citron D.M."/>
            <person name="Lawson P.A."/>
            <person name="Patel N.B."/>
            <person name="Iizumi T."/>
            <person name="Perez-Perez G.I."/>
            <person name="Goldstein E.J."/>
            <person name="Blaser M.J."/>
        </authorList>
    </citation>
    <scope>NUCLEOTIDE SEQUENCE [LARGE SCALE GENOMIC DNA]</scope>
    <source>
        <strain evidence="9 10">NYU-BL-A3</strain>
    </source>
</reference>
<dbReference type="Gene3D" id="3.40.50.2300">
    <property type="match status" value="1"/>
</dbReference>
<dbReference type="InterPro" id="IPR013012">
    <property type="entry name" value="PTS_EIIB_3"/>
</dbReference>
<dbReference type="SUPFAM" id="SSF52794">
    <property type="entry name" value="PTS system IIB component-like"/>
    <property type="match status" value="1"/>
</dbReference>
<evidence type="ECO:0000256" key="1">
    <source>
        <dbReference type="ARBA" id="ARBA00022448"/>
    </source>
</evidence>
<keyword evidence="6" id="KW-0418">Kinase</keyword>
<name>A0A1U7NGI9_9FIRM</name>
<dbReference type="RefSeq" id="WP_075819101.1">
    <property type="nucleotide sequence ID" value="NZ_CAJUTZ010000067.1"/>
</dbReference>
<dbReference type="CDD" id="cd05564">
    <property type="entry name" value="PTS_IIB_chitobiose_lichenan"/>
    <property type="match status" value="1"/>
</dbReference>
<dbReference type="PANTHER" id="PTHR34581:SF2">
    <property type="entry name" value="PTS SYSTEM N,N'-DIACETYLCHITOBIOSE-SPECIFIC EIIB COMPONENT"/>
    <property type="match status" value="1"/>
</dbReference>
<keyword evidence="2" id="KW-0597">Phosphoprotein</keyword>
<dbReference type="GO" id="GO:0016301">
    <property type="term" value="F:kinase activity"/>
    <property type="evidence" value="ECO:0007669"/>
    <property type="project" value="UniProtKB-KW"/>
</dbReference>
<dbReference type="Pfam" id="PF02302">
    <property type="entry name" value="PTS_IIB"/>
    <property type="match status" value="1"/>
</dbReference>
<organism evidence="9 10">
    <name type="scientific">Ileibacterium valens</name>
    <dbReference type="NCBI Taxonomy" id="1862668"/>
    <lineage>
        <taxon>Bacteria</taxon>
        <taxon>Bacillati</taxon>
        <taxon>Bacillota</taxon>
        <taxon>Erysipelotrichia</taxon>
        <taxon>Erysipelotrichales</taxon>
        <taxon>Erysipelotrichaceae</taxon>
        <taxon>Ileibacterium</taxon>
    </lineage>
</organism>
<dbReference type="EMBL" id="MPJW01000114">
    <property type="protein sequence ID" value="OLU40231.1"/>
    <property type="molecule type" value="Genomic_DNA"/>
</dbReference>
<evidence type="ECO:0000256" key="7">
    <source>
        <dbReference type="PROSITE-ProRule" id="PRU00423"/>
    </source>
</evidence>
<evidence type="ECO:0000256" key="6">
    <source>
        <dbReference type="ARBA" id="ARBA00022777"/>
    </source>
</evidence>